<dbReference type="InterPro" id="IPR050093">
    <property type="entry name" value="ABC_SmlMolc_Importer"/>
</dbReference>
<dbReference type="Proteomes" id="UP000249393">
    <property type="component" value="Unassembled WGS sequence"/>
</dbReference>
<accession>A0A2W5V4G3</accession>
<dbReference type="InterPro" id="IPR017871">
    <property type="entry name" value="ABC_transporter-like_CS"/>
</dbReference>
<dbReference type="GO" id="GO:0016887">
    <property type="term" value="F:ATP hydrolysis activity"/>
    <property type="evidence" value="ECO:0007669"/>
    <property type="project" value="InterPro"/>
</dbReference>
<name>A0A2W5V4G3_9CAUL</name>
<evidence type="ECO:0000313" key="6">
    <source>
        <dbReference type="Proteomes" id="UP000249393"/>
    </source>
</evidence>
<dbReference type="PROSITE" id="PS50893">
    <property type="entry name" value="ABC_TRANSPORTER_2"/>
    <property type="match status" value="1"/>
</dbReference>
<keyword evidence="1" id="KW-0813">Transport</keyword>
<evidence type="ECO:0000256" key="1">
    <source>
        <dbReference type="ARBA" id="ARBA00022448"/>
    </source>
</evidence>
<dbReference type="Pfam" id="PF00005">
    <property type="entry name" value="ABC_tran"/>
    <property type="match status" value="1"/>
</dbReference>
<dbReference type="EMBL" id="QFQZ01000038">
    <property type="protein sequence ID" value="PZR33667.1"/>
    <property type="molecule type" value="Genomic_DNA"/>
</dbReference>
<keyword evidence="3 5" id="KW-0067">ATP-binding</keyword>
<dbReference type="Gene3D" id="3.40.50.300">
    <property type="entry name" value="P-loop containing nucleotide triphosphate hydrolases"/>
    <property type="match status" value="1"/>
</dbReference>
<dbReference type="InterPro" id="IPR003439">
    <property type="entry name" value="ABC_transporter-like_ATP-bd"/>
</dbReference>
<dbReference type="FunFam" id="3.40.50.300:FF:000425">
    <property type="entry name" value="Probable ABC transporter, ATP-binding subunit"/>
    <property type="match status" value="1"/>
</dbReference>
<evidence type="ECO:0000313" key="5">
    <source>
        <dbReference type="EMBL" id="PZR33667.1"/>
    </source>
</evidence>
<proteinExistence type="predicted"/>
<reference evidence="5 6" key="1">
    <citation type="submission" date="2017-08" db="EMBL/GenBank/DDBJ databases">
        <title>Infants hospitalized years apart are colonized by the same room-sourced microbial strains.</title>
        <authorList>
            <person name="Brooks B."/>
            <person name="Olm M.R."/>
            <person name="Firek B.A."/>
            <person name="Baker R."/>
            <person name="Thomas B.C."/>
            <person name="Morowitz M.J."/>
            <person name="Banfield J.F."/>
        </authorList>
    </citation>
    <scope>NUCLEOTIDE SEQUENCE [LARGE SCALE GENOMIC DNA]</scope>
    <source>
        <strain evidence="5">S2_003_000_R2_4</strain>
    </source>
</reference>
<dbReference type="GO" id="GO:0015697">
    <property type="term" value="P:quaternary ammonium group transport"/>
    <property type="evidence" value="ECO:0007669"/>
    <property type="project" value="UniProtKB-ARBA"/>
</dbReference>
<dbReference type="SUPFAM" id="SSF52540">
    <property type="entry name" value="P-loop containing nucleoside triphosphate hydrolases"/>
    <property type="match status" value="1"/>
</dbReference>
<dbReference type="PANTHER" id="PTHR42781:SF4">
    <property type="entry name" value="SPERMIDINE_PUTRESCINE IMPORT ATP-BINDING PROTEIN POTA"/>
    <property type="match status" value="1"/>
</dbReference>
<organism evidence="5 6">
    <name type="scientific">Caulobacter segnis</name>
    <dbReference type="NCBI Taxonomy" id="88688"/>
    <lineage>
        <taxon>Bacteria</taxon>
        <taxon>Pseudomonadati</taxon>
        <taxon>Pseudomonadota</taxon>
        <taxon>Alphaproteobacteria</taxon>
        <taxon>Caulobacterales</taxon>
        <taxon>Caulobacteraceae</taxon>
        <taxon>Caulobacter</taxon>
    </lineage>
</organism>
<dbReference type="SMART" id="SM00382">
    <property type="entry name" value="AAA"/>
    <property type="match status" value="1"/>
</dbReference>
<dbReference type="GO" id="GO:0005524">
    <property type="term" value="F:ATP binding"/>
    <property type="evidence" value="ECO:0007669"/>
    <property type="project" value="UniProtKB-KW"/>
</dbReference>
<evidence type="ECO:0000259" key="4">
    <source>
        <dbReference type="PROSITE" id="PS50893"/>
    </source>
</evidence>
<gene>
    <name evidence="5" type="ORF">DI526_12810</name>
</gene>
<protein>
    <submittedName>
        <fullName evidence="5">ABC transporter ATP-binding protein</fullName>
    </submittedName>
</protein>
<sequence length="254" mass="26754">MTDAIVLDRVSKAYGGRAVLAETSLRVARGRFVALVGGSGAGKTTLLKLINGLITPTSGRVLVDGADIGSRPGPELRRGIGYVFQETGLFPHMSVAQNIGITPSLLGWPREAIAARTGELLDLVALPRDLAEREPAQLSGGQRQRVGVARALAARPSILLMDEPFGALDPVVRVTLADDVRRLHEALGLTTVMVTHDVGEALLLADEVVVMASGQVLAQATPRALLAGHPDPIVADLIAAPKRQAERLAELARD</sequence>
<comment type="caution">
    <text evidence="5">The sequence shown here is derived from an EMBL/GenBank/DDBJ whole genome shotgun (WGS) entry which is preliminary data.</text>
</comment>
<dbReference type="InterPro" id="IPR003593">
    <property type="entry name" value="AAA+_ATPase"/>
</dbReference>
<dbReference type="PROSITE" id="PS00211">
    <property type="entry name" value="ABC_TRANSPORTER_1"/>
    <property type="match status" value="1"/>
</dbReference>
<dbReference type="InterPro" id="IPR027417">
    <property type="entry name" value="P-loop_NTPase"/>
</dbReference>
<evidence type="ECO:0000256" key="3">
    <source>
        <dbReference type="ARBA" id="ARBA00022840"/>
    </source>
</evidence>
<keyword evidence="2" id="KW-0547">Nucleotide-binding</keyword>
<dbReference type="RefSeq" id="WP_304278483.1">
    <property type="nucleotide sequence ID" value="NZ_QFQZ01000038.1"/>
</dbReference>
<dbReference type="PANTHER" id="PTHR42781">
    <property type="entry name" value="SPERMIDINE/PUTRESCINE IMPORT ATP-BINDING PROTEIN POTA"/>
    <property type="match status" value="1"/>
</dbReference>
<feature type="domain" description="ABC transporter" evidence="4">
    <location>
        <begin position="5"/>
        <end position="238"/>
    </location>
</feature>
<dbReference type="AlphaFoldDB" id="A0A2W5V4G3"/>
<evidence type="ECO:0000256" key="2">
    <source>
        <dbReference type="ARBA" id="ARBA00022741"/>
    </source>
</evidence>